<name>A0A267FLH9_9PLAT</name>
<dbReference type="PANTHER" id="PTHR23167">
    <property type="entry name" value="CALPONIN HOMOLOGY DOMAIN-CONTAINING PROTEIN DDB_G0272472-RELATED"/>
    <property type="match status" value="1"/>
</dbReference>
<dbReference type="OrthoDB" id="21607at2759"/>
<dbReference type="PROSITE" id="PS50021">
    <property type="entry name" value="CH"/>
    <property type="match status" value="1"/>
</dbReference>
<feature type="compositionally biased region" description="Low complexity" evidence="3">
    <location>
        <begin position="118"/>
        <end position="129"/>
    </location>
</feature>
<evidence type="ECO:0000256" key="2">
    <source>
        <dbReference type="ARBA" id="ARBA00023054"/>
    </source>
</evidence>
<dbReference type="Gene3D" id="1.10.418.10">
    <property type="entry name" value="Calponin-like domain"/>
    <property type="match status" value="1"/>
</dbReference>
<dbReference type="CDD" id="cd21199">
    <property type="entry name" value="CH_CYTS"/>
    <property type="match status" value="1"/>
</dbReference>
<keyword evidence="2" id="KW-0175">Coiled coil</keyword>
<dbReference type="SUPFAM" id="SSF47576">
    <property type="entry name" value="Calponin-homology domain, CH-domain"/>
    <property type="match status" value="1"/>
</dbReference>
<dbReference type="Pfam" id="PF00307">
    <property type="entry name" value="CH"/>
    <property type="match status" value="1"/>
</dbReference>
<accession>A0A267FLH9</accession>
<feature type="compositionally biased region" description="Low complexity" evidence="3">
    <location>
        <begin position="862"/>
        <end position="895"/>
    </location>
</feature>
<dbReference type="PANTHER" id="PTHR23167:SF69">
    <property type="entry name" value="FI18193P1"/>
    <property type="match status" value="1"/>
</dbReference>
<dbReference type="FunFam" id="1.10.418.10:FF:000020">
    <property type="entry name" value="Cytospin-A isoform 1"/>
    <property type="match status" value="1"/>
</dbReference>
<dbReference type="Proteomes" id="UP000215902">
    <property type="component" value="Unassembled WGS sequence"/>
</dbReference>
<feature type="region of interest" description="Disordered" evidence="3">
    <location>
        <begin position="1"/>
        <end position="152"/>
    </location>
</feature>
<feature type="compositionally biased region" description="Low complexity" evidence="3">
    <location>
        <begin position="83"/>
        <end position="104"/>
    </location>
</feature>
<dbReference type="EMBL" id="NIVC01000930">
    <property type="protein sequence ID" value="PAA74655.1"/>
    <property type="molecule type" value="Genomic_DNA"/>
</dbReference>
<feature type="region of interest" description="Disordered" evidence="3">
    <location>
        <begin position="841"/>
        <end position="896"/>
    </location>
</feature>
<protein>
    <recommendedName>
        <fullName evidence="4">Calponin-homology (CH) domain-containing protein</fullName>
    </recommendedName>
</protein>
<proteinExistence type="inferred from homology"/>
<gene>
    <name evidence="5" type="ORF">BOX15_Mlig021217g1</name>
</gene>
<feature type="compositionally biased region" description="Low complexity" evidence="3">
    <location>
        <begin position="198"/>
        <end position="208"/>
    </location>
</feature>
<dbReference type="SMART" id="SM00033">
    <property type="entry name" value="CH"/>
    <property type="match status" value="1"/>
</dbReference>
<evidence type="ECO:0000313" key="5">
    <source>
        <dbReference type="EMBL" id="PAA74655.1"/>
    </source>
</evidence>
<dbReference type="AlphaFoldDB" id="A0A267FLH9"/>
<dbReference type="InterPro" id="IPR050540">
    <property type="entry name" value="F-actin_Monoox_Mical"/>
</dbReference>
<evidence type="ECO:0000256" key="1">
    <source>
        <dbReference type="ARBA" id="ARBA00009452"/>
    </source>
</evidence>
<dbReference type="InterPro" id="IPR036872">
    <property type="entry name" value="CH_dom_sf"/>
</dbReference>
<sequence>RQQPGMREDKKSNSSSVGGGASNSPRIPLVAACNNTNSVGSSHNNHHHSHAKTPSDPAAAGSAAVSQQHRSGGGRVKRATLPISSSASTAVAQQQQQQANSIVSRSQENLGLRTATLSGRSASNSGNRGIQQPMKKSSSAQGIAPTPHSAAVATGGAGTNAAAGAASAVSASIICCSSTATAAAESVASDGAIAAASAGEPSSSSAAGLEREKSVRGAGSRGKAEAERLKAELEAAKAEAAAREARMAQLESECQRLRRSAAAAASAVPAATSPLADVPADVAAEAGGAAAEMRQRLAQMEEANFSATEELQATLLELAELQLRNTHLTDENENLVGEKQVLLESLYHQTESLDRSRRTVESLKSLLTSDIRRRTARLAERERQLLELLDIACAEKADALAARLESERQLESANAELREQLQQQHAQMADLRQQAKSDEIDRLKRDRLAIELEGRCNSLRREVARFKQMYESSKADFERLKELNSDDAVSTASELQSMLEQKEKLACELSRAQEELSRLDESNLQLTGQLQDLRLSAEKAASELRDQLQQQAQELQLAGEQRRNLAESLASQQTATADARAAAEAEADRAKRLEAELTESEAACESLRVRLAESEQKAAQELDEWRSYEQDLLRTVQVADDVKQEAEKLLSDWTRERSQLSEDNRKLMAELTSARSELEHLKSQLQQLQQQQLQQQQQQQQQQQRDFPSRELASTVGKELANMRALRKLEQRQAASTQVKSLIHSIEETVKRGPSPDSPPTAAAATAVADSVKTRRTSVPTVPLEQQQQQQQQLQQNPDQQQQPQQQQQLRHPLSRSGSSWGQSALIRCSYPNMSTTALESIRDESPSLSAQHDVTPPPLNPSASQLPQPLPQSSCQLRPSPAPASSSSVAAAPSGISTPAADPLAELAKRHGGSKRNGLLRWCQSCLAGYPHTEVTNFSSSWNDGMAMCGLLHRYLPDRVPYAQLTPEDKRGNFLVAFKAAESAGIKTTLSLDDMVSVERPDWNAVMSYVASIYVRFETAAG</sequence>
<organism evidence="5 6">
    <name type="scientific">Macrostomum lignano</name>
    <dbReference type="NCBI Taxonomy" id="282301"/>
    <lineage>
        <taxon>Eukaryota</taxon>
        <taxon>Metazoa</taxon>
        <taxon>Spiralia</taxon>
        <taxon>Lophotrochozoa</taxon>
        <taxon>Platyhelminthes</taxon>
        <taxon>Rhabditophora</taxon>
        <taxon>Macrostomorpha</taxon>
        <taxon>Macrostomida</taxon>
        <taxon>Macrostomidae</taxon>
        <taxon>Macrostomum</taxon>
    </lineage>
</organism>
<dbReference type="InterPro" id="IPR001715">
    <property type="entry name" value="CH_dom"/>
</dbReference>
<comment type="caution">
    <text evidence="5">The sequence shown here is derived from an EMBL/GenBank/DDBJ whole genome shotgun (WGS) entry which is preliminary data.</text>
</comment>
<evidence type="ECO:0000259" key="4">
    <source>
        <dbReference type="PROSITE" id="PS50021"/>
    </source>
</evidence>
<comment type="similarity">
    <text evidence="1">Belongs to the cytospin-A family.</text>
</comment>
<keyword evidence="6" id="KW-1185">Reference proteome</keyword>
<feature type="region of interest" description="Disordered" evidence="3">
    <location>
        <begin position="696"/>
        <end position="715"/>
    </location>
</feature>
<feature type="region of interest" description="Disordered" evidence="3">
    <location>
        <begin position="747"/>
        <end position="821"/>
    </location>
</feature>
<feature type="compositionally biased region" description="Low complexity" evidence="3">
    <location>
        <begin position="34"/>
        <end position="43"/>
    </location>
</feature>
<feature type="compositionally biased region" description="Low complexity" evidence="3">
    <location>
        <begin position="786"/>
        <end position="810"/>
    </location>
</feature>
<reference evidence="5 6" key="1">
    <citation type="submission" date="2017-06" db="EMBL/GenBank/DDBJ databases">
        <title>A platform for efficient transgenesis in Macrostomum lignano, a flatworm model organism for stem cell research.</title>
        <authorList>
            <person name="Berezikov E."/>
        </authorList>
    </citation>
    <scope>NUCLEOTIDE SEQUENCE [LARGE SCALE GENOMIC DNA]</scope>
    <source>
        <strain evidence="5">DV1</strain>
        <tissue evidence="5">Whole organism</tissue>
    </source>
</reference>
<feature type="domain" description="Calponin-homology (CH)" evidence="4">
    <location>
        <begin position="914"/>
        <end position="1019"/>
    </location>
</feature>
<feature type="region of interest" description="Disordered" evidence="3">
    <location>
        <begin position="198"/>
        <end position="224"/>
    </location>
</feature>
<feature type="compositionally biased region" description="Basic and acidic residues" evidence="3">
    <location>
        <begin position="1"/>
        <end position="12"/>
    </location>
</feature>
<evidence type="ECO:0000313" key="6">
    <source>
        <dbReference type="Proteomes" id="UP000215902"/>
    </source>
</evidence>
<feature type="non-terminal residue" evidence="5">
    <location>
        <position position="1"/>
    </location>
</feature>
<evidence type="ECO:0000256" key="3">
    <source>
        <dbReference type="SAM" id="MobiDB-lite"/>
    </source>
</evidence>
<feature type="compositionally biased region" description="Low complexity" evidence="3">
    <location>
        <begin position="760"/>
        <end position="771"/>
    </location>
</feature>